<gene>
    <name evidence="1" type="ORF">SAMN02746091_02510</name>
</gene>
<protein>
    <submittedName>
        <fullName evidence="1">Uncharacterized protein</fullName>
    </submittedName>
</protein>
<dbReference type="RefSeq" id="WP_073250142.1">
    <property type="nucleotide sequence ID" value="NZ_FQVG01000076.1"/>
</dbReference>
<evidence type="ECO:0000313" key="2">
    <source>
        <dbReference type="Proteomes" id="UP000184423"/>
    </source>
</evidence>
<dbReference type="AlphaFoldDB" id="A0A1M5BLA0"/>
<proteinExistence type="predicted"/>
<sequence length="197" mass="22910">MLDFELDEEDFKIKCYTNVKLIYEKFKHKQLKFVAECKDSDICIVDRNYEFTEEDSKGKLKINVDELSSSVDAFISQDHIEAYLDMIEKYESDDYGVGMADFYDIKSVTKGSLIEYIKINLNSDDKAEDIEKFKKSFKASEFEVGVILFVSIKDLNRLSNFSNVLQSIYPNMDAVIMTPAQNVNYTDKYAEVFVFKK</sequence>
<dbReference type="Proteomes" id="UP000184423">
    <property type="component" value="Unassembled WGS sequence"/>
</dbReference>
<reference evidence="2" key="1">
    <citation type="submission" date="2016-11" db="EMBL/GenBank/DDBJ databases">
        <authorList>
            <person name="Varghese N."/>
            <person name="Submissions S."/>
        </authorList>
    </citation>
    <scope>NUCLEOTIDE SEQUENCE [LARGE SCALE GENOMIC DNA]</scope>
    <source>
        <strain evidence="2">DSM 10124</strain>
    </source>
</reference>
<name>A0A1M5BLA0_9CLOT</name>
<organism evidence="1 2">
    <name type="scientific">Caloramator proteoclasticus DSM 10124</name>
    <dbReference type="NCBI Taxonomy" id="1121262"/>
    <lineage>
        <taxon>Bacteria</taxon>
        <taxon>Bacillati</taxon>
        <taxon>Bacillota</taxon>
        <taxon>Clostridia</taxon>
        <taxon>Eubacteriales</taxon>
        <taxon>Clostridiaceae</taxon>
        <taxon>Caloramator</taxon>
    </lineage>
</organism>
<evidence type="ECO:0000313" key="1">
    <source>
        <dbReference type="EMBL" id="SHF43259.1"/>
    </source>
</evidence>
<dbReference type="EMBL" id="FQVG01000076">
    <property type="protein sequence ID" value="SHF43259.1"/>
    <property type="molecule type" value="Genomic_DNA"/>
</dbReference>
<accession>A0A1M5BLA0</accession>
<keyword evidence="2" id="KW-1185">Reference proteome</keyword>